<accession>A0ABP9Q2S3</accession>
<protein>
    <submittedName>
        <fullName evidence="1">Uncharacterized protein</fullName>
    </submittedName>
</protein>
<dbReference type="EMBL" id="BAABJP010000010">
    <property type="protein sequence ID" value="GAA5155825.1"/>
    <property type="molecule type" value="Genomic_DNA"/>
</dbReference>
<evidence type="ECO:0000313" key="1">
    <source>
        <dbReference type="EMBL" id="GAA5155825.1"/>
    </source>
</evidence>
<dbReference type="RefSeq" id="WP_221498490.1">
    <property type="nucleotide sequence ID" value="NZ_BAABJP010000010.1"/>
</dbReference>
<comment type="caution">
    <text evidence="1">The sequence shown here is derived from an EMBL/GenBank/DDBJ whole genome shotgun (WGS) entry which is preliminary data.</text>
</comment>
<evidence type="ECO:0000313" key="2">
    <source>
        <dbReference type="Proteomes" id="UP001428817"/>
    </source>
</evidence>
<dbReference type="Proteomes" id="UP001428817">
    <property type="component" value="Unassembled WGS sequence"/>
</dbReference>
<proteinExistence type="predicted"/>
<keyword evidence="2" id="KW-1185">Reference proteome</keyword>
<sequence length="75" mass="8143">MAHTTSRYTGSLESQFEQDASKITEVKAGDADGFCRTLDRIVTDTLGDDYWTTTLPNELATSAAKSPVLMATSPR</sequence>
<reference evidence="2" key="1">
    <citation type="journal article" date="2019" name="Int. J. Syst. Evol. Microbiol.">
        <title>The Global Catalogue of Microorganisms (GCM) 10K type strain sequencing project: providing services to taxonomists for standard genome sequencing and annotation.</title>
        <authorList>
            <consortium name="The Broad Institute Genomics Platform"/>
            <consortium name="The Broad Institute Genome Sequencing Center for Infectious Disease"/>
            <person name="Wu L."/>
            <person name="Ma J."/>
        </authorList>
    </citation>
    <scope>NUCLEOTIDE SEQUENCE [LARGE SCALE GENOMIC DNA]</scope>
    <source>
        <strain evidence="2">JCM 18303</strain>
    </source>
</reference>
<name>A0ABP9Q2S3_9PSEU</name>
<organism evidence="1 2">
    <name type="scientific">Pseudonocardia eucalypti</name>
    <dbReference type="NCBI Taxonomy" id="648755"/>
    <lineage>
        <taxon>Bacteria</taxon>
        <taxon>Bacillati</taxon>
        <taxon>Actinomycetota</taxon>
        <taxon>Actinomycetes</taxon>
        <taxon>Pseudonocardiales</taxon>
        <taxon>Pseudonocardiaceae</taxon>
        <taxon>Pseudonocardia</taxon>
    </lineage>
</organism>
<gene>
    <name evidence="1" type="ORF">GCM10023321_30150</name>
</gene>